<name>A0A2U9TD68_9GAMM</name>
<dbReference type="KEGG" id="lmb:C9I47_1830"/>
<protein>
    <submittedName>
        <fullName evidence="2">3-demethylubiquinone-9 3-methyltransferase</fullName>
    </submittedName>
</protein>
<dbReference type="Gene3D" id="3.30.720.110">
    <property type="match status" value="1"/>
</dbReference>
<evidence type="ECO:0000313" key="3">
    <source>
        <dbReference type="Proteomes" id="UP000249447"/>
    </source>
</evidence>
<dbReference type="InterPro" id="IPR029068">
    <property type="entry name" value="Glyas_Bleomycin-R_OHBP_Dase"/>
</dbReference>
<dbReference type="CDD" id="cd06588">
    <property type="entry name" value="PhnB_like"/>
    <property type="match status" value="2"/>
</dbReference>
<keyword evidence="2" id="KW-0830">Ubiquinone</keyword>
<dbReference type="OrthoDB" id="5293819at2"/>
<reference evidence="2 3" key="1">
    <citation type="submission" date="2018-05" db="EMBL/GenBank/DDBJ databases">
        <title>The complete genome of Lysobacter maris HZ9B, a marine bacterium antagonistic against terrestrial plant pathogens.</title>
        <authorList>
            <person name="Zhang X.-Q."/>
        </authorList>
    </citation>
    <scope>NUCLEOTIDE SEQUENCE [LARGE SCALE GENOMIC DNA]</scope>
    <source>
        <strain evidence="2 3">HZ9B</strain>
    </source>
</reference>
<keyword evidence="2" id="KW-0489">Methyltransferase</keyword>
<accession>A0A2U9TD68</accession>
<organism evidence="2 3">
    <name type="scientific">Marilutibacter maris</name>
    <dbReference type="NCBI Taxonomy" id="1605891"/>
    <lineage>
        <taxon>Bacteria</taxon>
        <taxon>Pseudomonadati</taxon>
        <taxon>Pseudomonadota</taxon>
        <taxon>Gammaproteobacteria</taxon>
        <taxon>Lysobacterales</taxon>
        <taxon>Lysobacteraceae</taxon>
        <taxon>Marilutibacter</taxon>
    </lineage>
</organism>
<dbReference type="Proteomes" id="UP000249447">
    <property type="component" value="Chromosome"/>
</dbReference>
<dbReference type="Gene3D" id="3.10.180.10">
    <property type="entry name" value="2,3-Dihydroxybiphenyl 1,2-Dioxygenase, domain 1"/>
    <property type="match status" value="1"/>
</dbReference>
<evidence type="ECO:0000259" key="1">
    <source>
        <dbReference type="Pfam" id="PF06983"/>
    </source>
</evidence>
<feature type="domain" description="PhnB-like" evidence="1">
    <location>
        <begin position="143"/>
        <end position="263"/>
    </location>
</feature>
<gene>
    <name evidence="2" type="ORF">C9I47_1830</name>
</gene>
<keyword evidence="2" id="KW-0808">Transferase</keyword>
<dbReference type="AlphaFoldDB" id="A0A2U9TD68"/>
<dbReference type="Pfam" id="PF06983">
    <property type="entry name" value="3-dmu-9_3-mt"/>
    <property type="match status" value="2"/>
</dbReference>
<keyword evidence="3" id="KW-1185">Reference proteome</keyword>
<feature type="domain" description="PhnB-like" evidence="1">
    <location>
        <begin position="7"/>
        <end position="132"/>
    </location>
</feature>
<dbReference type="Gene3D" id="3.30.720.100">
    <property type="match status" value="1"/>
</dbReference>
<dbReference type="InterPro" id="IPR028973">
    <property type="entry name" value="PhnB-like"/>
</dbReference>
<dbReference type="SUPFAM" id="SSF54593">
    <property type="entry name" value="Glyoxalase/Bleomycin resistance protein/Dihydroxybiphenyl dioxygenase"/>
    <property type="match status" value="2"/>
</dbReference>
<sequence>MSLVRPITPHLWFDRQAREAAGFYCSVFPDSQLESVVTLRDTPSGDCDVVSFELCGQPFMAISAGPLFRLNPSISFIVNFDPVRDPRARERLDATWAALIEGGQALMPLDAYPFCPRYGWVQDRYGLSWQLILSEPAEQAPPAIMPSLLFAGEACGQAEAAGAFYRSVFEDSQPGRLIRYPDGMAPDREGSVMFSDFRLGDTWFAAMDSAREHDFGFNEAISFVVTCRDQAELDRYWAQLSSVPEAEQCGWCKDRFGVSWQVTPAVLGSIMASGDEARIARVTRAFLDMHKLDVAAIEAAAAEEIAS</sequence>
<dbReference type="RefSeq" id="WP_111266614.1">
    <property type="nucleotide sequence ID" value="NZ_CP029843.1"/>
</dbReference>
<evidence type="ECO:0000313" key="2">
    <source>
        <dbReference type="EMBL" id="AWV07519.1"/>
    </source>
</evidence>
<dbReference type="EMBL" id="CP029843">
    <property type="protein sequence ID" value="AWV07519.1"/>
    <property type="molecule type" value="Genomic_DNA"/>
</dbReference>
<dbReference type="GO" id="GO:0008168">
    <property type="term" value="F:methyltransferase activity"/>
    <property type="evidence" value="ECO:0007669"/>
    <property type="project" value="UniProtKB-KW"/>
</dbReference>
<dbReference type="PANTHER" id="PTHR33990">
    <property type="entry name" value="PROTEIN YJDN-RELATED"/>
    <property type="match status" value="1"/>
</dbReference>
<proteinExistence type="predicted"/>
<dbReference type="GO" id="GO:0032259">
    <property type="term" value="P:methylation"/>
    <property type="evidence" value="ECO:0007669"/>
    <property type="project" value="UniProtKB-KW"/>
</dbReference>